<keyword evidence="3" id="KW-0805">Transcription regulation</keyword>
<reference evidence="9 10" key="1">
    <citation type="submission" date="2015-11" db="EMBL/GenBank/DDBJ databases">
        <title>Draft Genome Sequence of the Strain BR 10303 (Bradyrhizobium sp.) isolated from nodules of Centrolobium paraense.</title>
        <authorList>
            <person name="Zelli J.E."/>
            <person name="Simoes-Araujo J.L."/>
            <person name="Barauna A.C."/>
            <person name="Silva K."/>
        </authorList>
    </citation>
    <scope>NUCLEOTIDE SEQUENCE [LARGE SCALE GENOMIC DNA]</scope>
    <source>
        <strain evidence="9 10">BR 10303</strain>
    </source>
</reference>
<keyword evidence="10" id="KW-1185">Reference proteome</keyword>
<dbReference type="GO" id="GO:0003700">
    <property type="term" value="F:DNA-binding transcription factor activity"/>
    <property type="evidence" value="ECO:0007669"/>
    <property type="project" value="InterPro"/>
</dbReference>
<dbReference type="Gene3D" id="3.40.190.10">
    <property type="entry name" value="Periplasmic binding protein-like II"/>
    <property type="match status" value="2"/>
</dbReference>
<dbReference type="RefSeq" id="WP_066500986.1">
    <property type="nucleotide sequence ID" value="NZ_LNCU01000022.1"/>
</dbReference>
<dbReference type="CDD" id="cd08411">
    <property type="entry name" value="PBP2_OxyR"/>
    <property type="match status" value="1"/>
</dbReference>
<gene>
    <name evidence="9" type="ORF">AS156_30205</name>
</gene>
<dbReference type="InterPro" id="IPR005119">
    <property type="entry name" value="LysR_subst-bd"/>
</dbReference>
<dbReference type="InterPro" id="IPR036390">
    <property type="entry name" value="WH_DNA-bd_sf"/>
</dbReference>
<evidence type="ECO:0000256" key="7">
    <source>
        <dbReference type="SAM" id="MobiDB-lite"/>
    </source>
</evidence>
<name>A0A109K3Q9_9BRAD</name>
<dbReference type="Pfam" id="PF03466">
    <property type="entry name" value="LysR_substrate"/>
    <property type="match status" value="1"/>
</dbReference>
<dbReference type="GO" id="GO:0003677">
    <property type="term" value="F:DNA binding"/>
    <property type="evidence" value="ECO:0007669"/>
    <property type="project" value="UniProtKB-KW"/>
</dbReference>
<proteinExistence type="inferred from homology"/>
<keyword evidence="4" id="KW-0238">DNA-binding</keyword>
<dbReference type="SUPFAM" id="SSF53850">
    <property type="entry name" value="Periplasmic binding protein-like II"/>
    <property type="match status" value="1"/>
</dbReference>
<keyword evidence="5" id="KW-0010">Activator</keyword>
<dbReference type="OrthoDB" id="9775392at2"/>
<feature type="domain" description="HTH lysR-type" evidence="8">
    <location>
        <begin position="4"/>
        <end position="61"/>
    </location>
</feature>
<comment type="similarity">
    <text evidence="2">Belongs to the LysR transcriptional regulatory family.</text>
</comment>
<organism evidence="9 10">
    <name type="scientific">Bradyrhizobium macuxiense</name>
    <dbReference type="NCBI Taxonomy" id="1755647"/>
    <lineage>
        <taxon>Bacteria</taxon>
        <taxon>Pseudomonadati</taxon>
        <taxon>Pseudomonadota</taxon>
        <taxon>Alphaproteobacteria</taxon>
        <taxon>Hyphomicrobiales</taxon>
        <taxon>Nitrobacteraceae</taxon>
        <taxon>Bradyrhizobium</taxon>
    </lineage>
</organism>
<keyword evidence="6" id="KW-0804">Transcription</keyword>
<dbReference type="SUPFAM" id="SSF46785">
    <property type="entry name" value="Winged helix' DNA-binding domain"/>
    <property type="match status" value="1"/>
</dbReference>
<feature type="region of interest" description="Disordered" evidence="7">
    <location>
        <begin position="300"/>
        <end position="319"/>
    </location>
</feature>
<dbReference type="Gene3D" id="1.10.10.10">
    <property type="entry name" value="Winged helix-like DNA-binding domain superfamily/Winged helix DNA-binding domain"/>
    <property type="match status" value="1"/>
</dbReference>
<dbReference type="GO" id="GO:0032993">
    <property type="term" value="C:protein-DNA complex"/>
    <property type="evidence" value="ECO:0007669"/>
    <property type="project" value="TreeGrafter"/>
</dbReference>
<dbReference type="EMBL" id="LNCU01000022">
    <property type="protein sequence ID" value="KWV60210.1"/>
    <property type="molecule type" value="Genomic_DNA"/>
</dbReference>
<evidence type="ECO:0000256" key="6">
    <source>
        <dbReference type="ARBA" id="ARBA00023163"/>
    </source>
</evidence>
<dbReference type="Proteomes" id="UP000057737">
    <property type="component" value="Unassembled WGS sequence"/>
</dbReference>
<dbReference type="FunFam" id="1.10.10.10:FF:000001">
    <property type="entry name" value="LysR family transcriptional regulator"/>
    <property type="match status" value="1"/>
</dbReference>
<comment type="caution">
    <text evidence="9">The sequence shown here is derived from an EMBL/GenBank/DDBJ whole genome shotgun (WGS) entry which is preliminary data.</text>
</comment>
<accession>A0A109K3Q9</accession>
<evidence type="ECO:0000313" key="10">
    <source>
        <dbReference type="Proteomes" id="UP000057737"/>
    </source>
</evidence>
<evidence type="ECO:0000256" key="5">
    <source>
        <dbReference type="ARBA" id="ARBA00023159"/>
    </source>
</evidence>
<evidence type="ECO:0000259" key="8">
    <source>
        <dbReference type="PROSITE" id="PS50931"/>
    </source>
</evidence>
<evidence type="ECO:0000256" key="3">
    <source>
        <dbReference type="ARBA" id="ARBA00023015"/>
    </source>
</evidence>
<comment type="function">
    <text evidence="1">NodD regulates the expression of the nodABCFE genes which encode other nodulation proteins. NodD is also a negative regulator of its own expression. Binds flavonoids as inducers.</text>
</comment>
<dbReference type="Pfam" id="PF00126">
    <property type="entry name" value="HTH_1"/>
    <property type="match status" value="1"/>
</dbReference>
<dbReference type="PROSITE" id="PS50931">
    <property type="entry name" value="HTH_LYSR"/>
    <property type="match status" value="1"/>
</dbReference>
<sequence length="319" mass="34879">MINVTLRQLRYFDALARHGHFGRAADACAVSQPALSMQIREMEQALGGVLLERGARQVTLTRFGEELLHRVRDILRSVDELGDFARASRDKLAGRLRVGMIPTIAPYLLPKVIENLARLHPELDIHVRETLTPKLIKEVSEGRLDTAIVALPVSEPSLTEVALFSENFLLVRPDADAGTPVPSSERLRGMRLLLLEEGHCFRDQALSFCNMQSSPPREVLDASSLSTLVQMVGAGIGVTLIPEMAVAVETRSAPVVISRFRNPQPSRTIGMVWRKTSPLAAQLQQISEVVSLAADALHAPKGNGGAKEATKRAGRRKVA</sequence>
<dbReference type="InterPro" id="IPR000847">
    <property type="entry name" value="LysR_HTH_N"/>
</dbReference>
<evidence type="ECO:0000256" key="4">
    <source>
        <dbReference type="ARBA" id="ARBA00023125"/>
    </source>
</evidence>
<dbReference type="InterPro" id="IPR036388">
    <property type="entry name" value="WH-like_DNA-bd_sf"/>
</dbReference>
<evidence type="ECO:0000256" key="1">
    <source>
        <dbReference type="ARBA" id="ARBA00003502"/>
    </source>
</evidence>
<evidence type="ECO:0000313" key="9">
    <source>
        <dbReference type="EMBL" id="KWV60210.1"/>
    </source>
</evidence>
<dbReference type="PANTHER" id="PTHR30346">
    <property type="entry name" value="TRANSCRIPTIONAL DUAL REGULATOR HCAR-RELATED"/>
    <property type="match status" value="1"/>
</dbReference>
<protein>
    <submittedName>
        <fullName evidence="9">LysR family transcriptional regulator</fullName>
    </submittedName>
</protein>
<dbReference type="PANTHER" id="PTHR30346:SF26">
    <property type="entry name" value="HYDROGEN PEROXIDE-INDUCIBLE GENES ACTIVATOR"/>
    <property type="match status" value="1"/>
</dbReference>
<dbReference type="AlphaFoldDB" id="A0A109K3Q9"/>
<dbReference type="PRINTS" id="PR00039">
    <property type="entry name" value="HTHLYSR"/>
</dbReference>
<evidence type="ECO:0000256" key="2">
    <source>
        <dbReference type="ARBA" id="ARBA00009437"/>
    </source>
</evidence>